<dbReference type="InterPro" id="IPR035906">
    <property type="entry name" value="MetI-like_sf"/>
</dbReference>
<dbReference type="STRING" id="663278.Ethha_1167"/>
<comment type="similarity">
    <text evidence="7">Belongs to the binding-protein-dependent transport system permease family.</text>
</comment>
<dbReference type="PANTHER" id="PTHR30151">
    <property type="entry name" value="ALKANE SULFONATE ABC TRANSPORTER-RELATED, MEMBRANE SUBUNIT"/>
    <property type="match status" value="1"/>
</dbReference>
<dbReference type="Gene3D" id="1.10.3720.10">
    <property type="entry name" value="MetI-like"/>
    <property type="match status" value="1"/>
</dbReference>
<evidence type="ECO:0000256" key="1">
    <source>
        <dbReference type="ARBA" id="ARBA00004651"/>
    </source>
</evidence>
<name>E6U512_ETHHY</name>
<organism evidence="9 10">
    <name type="scientific">Ethanoligenens harbinense (strain DSM 18485 / JCM 12961 / CGMCC 1.5033 / YUAN-3)</name>
    <dbReference type="NCBI Taxonomy" id="663278"/>
    <lineage>
        <taxon>Bacteria</taxon>
        <taxon>Bacillati</taxon>
        <taxon>Bacillota</taxon>
        <taxon>Clostridia</taxon>
        <taxon>Eubacteriales</taxon>
        <taxon>Oscillospiraceae</taxon>
        <taxon>Ethanoligenens</taxon>
    </lineage>
</organism>
<feature type="transmembrane region" description="Helical" evidence="7">
    <location>
        <begin position="225"/>
        <end position="246"/>
    </location>
</feature>
<reference evidence="9 10" key="1">
    <citation type="submission" date="2010-12" db="EMBL/GenBank/DDBJ databases">
        <title>Complete sequence of Ethanoligenens harbinense YUAN-3.</title>
        <authorList>
            <person name="Lucas S."/>
            <person name="Copeland A."/>
            <person name="Lapidus A."/>
            <person name="Cheng J.-F."/>
            <person name="Bruce D."/>
            <person name="Goodwin L."/>
            <person name="Pitluck S."/>
            <person name="Chertkov O."/>
            <person name="Misra M."/>
            <person name="Detter J.C."/>
            <person name="Han C."/>
            <person name="Tapia R."/>
            <person name="Land M."/>
            <person name="Hauser L."/>
            <person name="Jeffries C."/>
            <person name="Kyrpides N."/>
            <person name="Ivanova N."/>
            <person name="Mikhailova N."/>
            <person name="Wang A."/>
            <person name="Mouttaki H."/>
            <person name="He Z."/>
            <person name="Zhou J."/>
            <person name="Hemme C.L."/>
            <person name="Woyke T."/>
        </authorList>
    </citation>
    <scope>NUCLEOTIDE SEQUENCE [LARGE SCALE GENOMIC DNA]</scope>
    <source>
        <strain evidence="10">DSM 18485 / JCM 12961 / CGMCC 1.5033 / YUAN-3</strain>
    </source>
</reference>
<dbReference type="InterPro" id="IPR000515">
    <property type="entry name" value="MetI-like"/>
</dbReference>
<feature type="domain" description="ABC transmembrane type-1" evidence="8">
    <location>
        <begin position="62"/>
        <end position="247"/>
    </location>
</feature>
<dbReference type="GO" id="GO:0005886">
    <property type="term" value="C:plasma membrane"/>
    <property type="evidence" value="ECO:0007669"/>
    <property type="project" value="UniProtKB-SubCell"/>
</dbReference>
<keyword evidence="5 7" id="KW-1133">Transmembrane helix</keyword>
<gene>
    <name evidence="9" type="ordered locus">Ethha_1167</name>
</gene>
<dbReference type="AlphaFoldDB" id="E6U512"/>
<keyword evidence="6 7" id="KW-0472">Membrane</keyword>
<proteinExistence type="inferred from homology"/>
<dbReference type="PANTHER" id="PTHR30151:SF20">
    <property type="entry name" value="ABC TRANSPORTER PERMEASE PROTEIN HI_0355-RELATED"/>
    <property type="match status" value="1"/>
</dbReference>
<dbReference type="HOGENOM" id="CLU_046113_2_0_9"/>
<keyword evidence="4 7" id="KW-0812">Transmembrane</keyword>
<dbReference type="GO" id="GO:0055085">
    <property type="term" value="P:transmembrane transport"/>
    <property type="evidence" value="ECO:0007669"/>
    <property type="project" value="InterPro"/>
</dbReference>
<keyword evidence="10" id="KW-1185">Reference proteome</keyword>
<dbReference type="Proteomes" id="UP000001551">
    <property type="component" value="Chromosome"/>
</dbReference>
<dbReference type="PROSITE" id="PS50928">
    <property type="entry name" value="ABC_TM1"/>
    <property type="match status" value="1"/>
</dbReference>
<keyword evidence="3" id="KW-1003">Cell membrane</keyword>
<dbReference type="CDD" id="cd06261">
    <property type="entry name" value="TM_PBP2"/>
    <property type="match status" value="1"/>
</dbReference>
<dbReference type="eggNOG" id="COG0600">
    <property type="taxonomic scope" value="Bacteria"/>
</dbReference>
<evidence type="ECO:0000313" key="9">
    <source>
        <dbReference type="EMBL" id="ADU26718.1"/>
    </source>
</evidence>
<feature type="transmembrane region" description="Helical" evidence="7">
    <location>
        <begin position="180"/>
        <end position="204"/>
    </location>
</feature>
<feature type="transmembrane region" description="Helical" evidence="7">
    <location>
        <begin position="68"/>
        <end position="90"/>
    </location>
</feature>
<evidence type="ECO:0000256" key="5">
    <source>
        <dbReference type="ARBA" id="ARBA00022989"/>
    </source>
</evidence>
<feature type="transmembrane region" description="Helical" evidence="7">
    <location>
        <begin position="7"/>
        <end position="27"/>
    </location>
</feature>
<feature type="transmembrane region" description="Helical" evidence="7">
    <location>
        <begin position="96"/>
        <end position="116"/>
    </location>
</feature>
<evidence type="ECO:0000313" key="10">
    <source>
        <dbReference type="Proteomes" id="UP000001551"/>
    </source>
</evidence>
<evidence type="ECO:0000256" key="6">
    <source>
        <dbReference type="ARBA" id="ARBA00023136"/>
    </source>
</evidence>
<dbReference type="EMBL" id="CP002400">
    <property type="protein sequence ID" value="ADU26718.1"/>
    <property type="molecule type" value="Genomic_DNA"/>
</dbReference>
<sequence length="258" mass="28183">MKKKQATWASYVLPIAFGVLFIALWQLKVFHALLNLETYQLPLPTDIMAALVRNFGKTMTDCADTITGALIGMALGSLIGFIVAVISVWFPKWGYGGILLVSAINAIPIVALSPIMNLWFKTGMAQKIGVVTVVCMAAMAFNAYSGLRTVKPFSLDLMQMVAADKWTVFRKLRLPNCLPYVFTAFKINVAASIIAAIISEYFATSTSGLGFGIKDNLRKAEMATGWSYIVVASIAGVVLYSIIVLVEKNAIKWHSSQR</sequence>
<evidence type="ECO:0000256" key="4">
    <source>
        <dbReference type="ARBA" id="ARBA00022692"/>
    </source>
</evidence>
<dbReference type="SUPFAM" id="SSF161098">
    <property type="entry name" value="MetI-like"/>
    <property type="match status" value="1"/>
</dbReference>
<keyword evidence="2 7" id="KW-0813">Transport</keyword>
<evidence type="ECO:0000256" key="2">
    <source>
        <dbReference type="ARBA" id="ARBA00022448"/>
    </source>
</evidence>
<protein>
    <submittedName>
        <fullName evidence="9">Binding-protein-dependent transport systems inner membrane component</fullName>
    </submittedName>
</protein>
<feature type="transmembrane region" description="Helical" evidence="7">
    <location>
        <begin position="128"/>
        <end position="147"/>
    </location>
</feature>
<comment type="subcellular location">
    <subcellularLocation>
        <location evidence="1 7">Cell membrane</location>
        <topology evidence="1 7">Multi-pass membrane protein</topology>
    </subcellularLocation>
</comment>
<evidence type="ECO:0000256" key="7">
    <source>
        <dbReference type="RuleBase" id="RU363032"/>
    </source>
</evidence>
<accession>E6U512</accession>
<dbReference type="Pfam" id="PF00528">
    <property type="entry name" value="BPD_transp_1"/>
    <property type="match status" value="1"/>
</dbReference>
<dbReference type="KEGG" id="eha:Ethha_1167"/>
<evidence type="ECO:0000256" key="3">
    <source>
        <dbReference type="ARBA" id="ARBA00022475"/>
    </source>
</evidence>
<dbReference type="RefSeq" id="WP_013485079.1">
    <property type="nucleotide sequence ID" value="NC_014828.1"/>
</dbReference>
<evidence type="ECO:0000259" key="8">
    <source>
        <dbReference type="PROSITE" id="PS50928"/>
    </source>
</evidence>